<comment type="caution">
    <text evidence="8">The sequence shown here is derived from an EMBL/GenBank/DDBJ whole genome shotgun (WGS) entry which is preliminary data.</text>
</comment>
<evidence type="ECO:0000256" key="3">
    <source>
        <dbReference type="ARBA" id="ARBA00022737"/>
    </source>
</evidence>
<dbReference type="PANTHER" id="PTHR10780">
    <property type="entry name" value="MITOCHONDRIAL CARRIER HOMOLOG"/>
    <property type="match status" value="1"/>
</dbReference>
<dbReference type="PANTHER" id="PTHR10780:SF18">
    <property type="entry name" value="LD43650P"/>
    <property type="match status" value="1"/>
</dbReference>
<organism evidence="8">
    <name type="scientific">Menopon gallinae</name>
    <name type="common">poultry shaft louse</name>
    <dbReference type="NCBI Taxonomy" id="328185"/>
    <lineage>
        <taxon>Eukaryota</taxon>
        <taxon>Metazoa</taxon>
        <taxon>Ecdysozoa</taxon>
        <taxon>Arthropoda</taxon>
        <taxon>Hexapoda</taxon>
        <taxon>Insecta</taxon>
        <taxon>Pterygota</taxon>
        <taxon>Neoptera</taxon>
        <taxon>Paraneoptera</taxon>
        <taxon>Psocodea</taxon>
        <taxon>Troctomorpha</taxon>
        <taxon>Phthiraptera</taxon>
        <taxon>Amblycera</taxon>
        <taxon>Menoponidae</taxon>
        <taxon>Menopon</taxon>
    </lineage>
</organism>
<evidence type="ECO:0000256" key="7">
    <source>
        <dbReference type="ARBA" id="ARBA00023136"/>
    </source>
</evidence>
<dbReference type="GO" id="GO:0005741">
    <property type="term" value="C:mitochondrial outer membrane"/>
    <property type="evidence" value="ECO:0007669"/>
    <property type="project" value="UniProtKB-SubCell"/>
</dbReference>
<sequence length="309" mass="35202">MAELIFNNAFRFATLTLNYLSPSIIADIVLHPFDFATVLLQIGFDPEGLKNEATTLVSALAQYALFTFYIPYLFTSMQGVQFMGLPHPSMFYYVTYIYNKEGILGCYRGLLPKICERMVMMYVNETLKQAINGERRSGTDSNREQEDEKFIQSLVNNLCSQFFAVLASHPFHVIMVSSFAEFMYERKSSMFALAQFIYDDDGLYGFFIGLAPRLIGELFSLTFSQVYTGLVNKQIRGNQTNVSLSQSPAPTVTPSIVRYLTEVSRYLFHSCTTSSRLISISRWPNLAKQDSAFSKTCDYRMQIKKKPDS</sequence>
<protein>
    <submittedName>
        <fullName evidence="8">Uncharacterized protein</fullName>
    </submittedName>
</protein>
<accession>A0AAW2HH07</accession>
<reference evidence="8" key="1">
    <citation type="journal article" date="2024" name="Gigascience">
        <title>Chromosome-level genome of the poultry shaft louse Menopon gallinae provides insight into the host-switching and adaptive evolution of parasitic lice.</title>
        <authorList>
            <person name="Xu Y."/>
            <person name="Ma L."/>
            <person name="Liu S."/>
            <person name="Liang Y."/>
            <person name="Liu Q."/>
            <person name="He Z."/>
            <person name="Tian L."/>
            <person name="Duan Y."/>
            <person name="Cai W."/>
            <person name="Li H."/>
            <person name="Song F."/>
        </authorList>
    </citation>
    <scope>NUCLEOTIDE SEQUENCE</scope>
    <source>
        <strain evidence="8">Cailab_2023a</strain>
    </source>
</reference>
<keyword evidence="7" id="KW-0472">Membrane</keyword>
<name>A0AAW2HH07_9NEOP</name>
<evidence type="ECO:0000256" key="1">
    <source>
        <dbReference type="ARBA" id="ARBA00004374"/>
    </source>
</evidence>
<evidence type="ECO:0000313" key="8">
    <source>
        <dbReference type="EMBL" id="KAL0268903.1"/>
    </source>
</evidence>
<keyword evidence="4" id="KW-1000">Mitochondrion outer membrane</keyword>
<evidence type="ECO:0000256" key="5">
    <source>
        <dbReference type="ARBA" id="ARBA00022989"/>
    </source>
</evidence>
<gene>
    <name evidence="8" type="ORF">PYX00_010686</name>
</gene>
<keyword evidence="3" id="KW-0677">Repeat</keyword>
<dbReference type="Gene3D" id="1.50.40.10">
    <property type="entry name" value="Mitochondrial carrier domain"/>
    <property type="match status" value="1"/>
</dbReference>
<dbReference type="SUPFAM" id="SSF103506">
    <property type="entry name" value="Mitochondrial carrier"/>
    <property type="match status" value="1"/>
</dbReference>
<comment type="subcellular location">
    <subcellularLocation>
        <location evidence="1">Mitochondrion outer membrane</location>
        <topology evidence="1">Multi-pass membrane protein</topology>
    </subcellularLocation>
</comment>
<dbReference type="AlphaFoldDB" id="A0AAW2HH07"/>
<evidence type="ECO:0000256" key="4">
    <source>
        <dbReference type="ARBA" id="ARBA00022787"/>
    </source>
</evidence>
<keyword evidence="6" id="KW-0496">Mitochondrion</keyword>
<evidence type="ECO:0000256" key="2">
    <source>
        <dbReference type="ARBA" id="ARBA00022692"/>
    </source>
</evidence>
<dbReference type="EMBL" id="JARGDH010000005">
    <property type="protein sequence ID" value="KAL0268903.1"/>
    <property type="molecule type" value="Genomic_DNA"/>
</dbReference>
<keyword evidence="5" id="KW-1133">Transmembrane helix</keyword>
<evidence type="ECO:0000256" key="6">
    <source>
        <dbReference type="ARBA" id="ARBA00023128"/>
    </source>
</evidence>
<proteinExistence type="predicted"/>
<keyword evidence="2" id="KW-0812">Transmembrane</keyword>
<dbReference type="InterPro" id="IPR023395">
    <property type="entry name" value="MCP_dom_sf"/>
</dbReference>